<proteinExistence type="predicted"/>
<protein>
    <submittedName>
        <fullName evidence="3">Putative type VI secretion system protein</fullName>
    </submittedName>
</protein>
<dbReference type="Pfam" id="PF21070">
    <property type="entry name" value="IcmF_helical"/>
    <property type="match status" value="1"/>
</dbReference>
<dbReference type="AlphaFoldDB" id="A0A376VQ52"/>
<reference evidence="3 5" key="1">
    <citation type="submission" date="2018-06" db="EMBL/GenBank/DDBJ databases">
        <authorList>
            <consortium name="Pathogen Informatics"/>
            <person name="Doyle S."/>
        </authorList>
    </citation>
    <scope>NUCLEOTIDE SEQUENCE [LARGE SCALE GENOMIC DNA]</scope>
    <source>
        <strain evidence="3 5">NCTC9077</strain>
    </source>
</reference>
<dbReference type="EMBL" id="LR134246">
    <property type="protein sequence ID" value="VED37385.1"/>
    <property type="molecule type" value="Genomic_DNA"/>
</dbReference>
<evidence type="ECO:0000313" key="6">
    <source>
        <dbReference type="Proteomes" id="UP000277930"/>
    </source>
</evidence>
<evidence type="ECO:0000259" key="1">
    <source>
        <dbReference type="Pfam" id="PF06744"/>
    </source>
</evidence>
<dbReference type="InterPro" id="IPR053156">
    <property type="entry name" value="T6SS_TssM-like"/>
</dbReference>
<evidence type="ECO:0000313" key="3">
    <source>
        <dbReference type="EMBL" id="STJ13249.1"/>
    </source>
</evidence>
<evidence type="ECO:0000313" key="5">
    <source>
        <dbReference type="Proteomes" id="UP000254495"/>
    </source>
</evidence>
<name>A0A376VQ52_ECOLX</name>
<sequence length="258" mass="29366">MAKTLPAPLNRWVGKLADQAWHVVMVEAVRYMEVDWRDNVVKPFNEQLADNYPFNPRATQDASLDSFERFFKPDGILDNFYKNNLRLFLENDLTFGDDGRVLIREDIRQQLDTAQKIRDIFFSQQNGLGAQFAVETVSLSGNKRRSVLNLDGQLVDYSQGRNYTAHLVWPNNMREGNESKLTLIGTSGRAPHSIAFSGPWAQFRLFGAGQLTNVTSDTFNVRFNVDGGAMVYRVHVDTEDNPFTGGLFSLFRLPDTLY</sequence>
<feature type="domain" description="Type VI secretion system IcmF C-terminal" evidence="1">
    <location>
        <begin position="132"/>
        <end position="237"/>
    </location>
</feature>
<dbReference type="InterPro" id="IPR048677">
    <property type="entry name" value="TssM1_hel"/>
</dbReference>
<feature type="domain" description="Type VI secretion system component TssM1 helical" evidence="2">
    <location>
        <begin position="32"/>
        <end position="91"/>
    </location>
</feature>
<dbReference type="Proteomes" id="UP000254495">
    <property type="component" value="Unassembled WGS sequence"/>
</dbReference>
<dbReference type="Proteomes" id="UP000277930">
    <property type="component" value="Chromosome 1"/>
</dbReference>
<organism evidence="3 5">
    <name type="scientific">Escherichia coli</name>
    <dbReference type="NCBI Taxonomy" id="562"/>
    <lineage>
        <taxon>Bacteria</taxon>
        <taxon>Pseudomonadati</taxon>
        <taxon>Pseudomonadota</taxon>
        <taxon>Gammaproteobacteria</taxon>
        <taxon>Enterobacterales</taxon>
        <taxon>Enterobacteriaceae</taxon>
        <taxon>Escherichia</taxon>
    </lineage>
</organism>
<evidence type="ECO:0000259" key="2">
    <source>
        <dbReference type="Pfam" id="PF21070"/>
    </source>
</evidence>
<dbReference type="EMBL" id="UGCU01000001">
    <property type="protein sequence ID" value="STJ13249.1"/>
    <property type="molecule type" value="Genomic_DNA"/>
</dbReference>
<dbReference type="Pfam" id="PF06744">
    <property type="entry name" value="IcmF_C"/>
    <property type="match status" value="1"/>
</dbReference>
<accession>A0A376VQ52</accession>
<evidence type="ECO:0000313" key="4">
    <source>
        <dbReference type="EMBL" id="VED37385.1"/>
    </source>
</evidence>
<reference evidence="4 6" key="2">
    <citation type="submission" date="2018-12" db="EMBL/GenBank/DDBJ databases">
        <authorList>
            <consortium name="Pathogen Informatics"/>
        </authorList>
    </citation>
    <scope>NUCLEOTIDE SEQUENCE [LARGE SCALE GENOMIC DNA]</scope>
    <source>
        <strain evidence="4 6">NCTC9702</strain>
    </source>
</reference>
<dbReference type="PANTHER" id="PTHR36153:SF5">
    <property type="entry name" value="EXPORTED PROTEIN"/>
    <property type="match status" value="1"/>
</dbReference>
<gene>
    <name evidence="3" type="ORF">NCTC9077_05032</name>
    <name evidence="4" type="ORF">NCTC9702_04705</name>
</gene>
<dbReference type="PANTHER" id="PTHR36153">
    <property type="entry name" value="INNER MEMBRANE PROTEIN-RELATED"/>
    <property type="match status" value="1"/>
</dbReference>
<dbReference type="InterPro" id="IPR010623">
    <property type="entry name" value="IcmF_C"/>
</dbReference>